<dbReference type="PANTHER" id="PTHR30055">
    <property type="entry name" value="HTH-TYPE TRANSCRIPTIONAL REGULATOR RUTR"/>
    <property type="match status" value="1"/>
</dbReference>
<proteinExistence type="predicted"/>
<dbReference type="AlphaFoldDB" id="A0A1Q4VCS9"/>
<dbReference type="SUPFAM" id="SSF46689">
    <property type="entry name" value="Homeodomain-like"/>
    <property type="match status" value="1"/>
</dbReference>
<dbReference type="Proteomes" id="UP000186455">
    <property type="component" value="Unassembled WGS sequence"/>
</dbReference>
<evidence type="ECO:0000313" key="4">
    <source>
        <dbReference type="EMBL" id="OKH95569.1"/>
    </source>
</evidence>
<feature type="DNA-binding region" description="H-T-H motif" evidence="2">
    <location>
        <begin position="28"/>
        <end position="47"/>
    </location>
</feature>
<evidence type="ECO:0000256" key="2">
    <source>
        <dbReference type="PROSITE-ProRule" id="PRU00335"/>
    </source>
</evidence>
<name>A0A1Q4VCS9_9ACTN</name>
<dbReference type="PROSITE" id="PS50977">
    <property type="entry name" value="HTH_TETR_2"/>
    <property type="match status" value="1"/>
</dbReference>
<keyword evidence="1 2" id="KW-0238">DNA-binding</keyword>
<dbReference type="STRING" id="1048205.AB852_01765"/>
<dbReference type="Gene3D" id="1.10.357.10">
    <property type="entry name" value="Tetracycline Repressor, domain 2"/>
    <property type="match status" value="1"/>
</dbReference>
<gene>
    <name evidence="4" type="ORF">AB852_01765</name>
</gene>
<accession>A0A1Q4VCS9</accession>
<evidence type="ECO:0000256" key="1">
    <source>
        <dbReference type="ARBA" id="ARBA00023125"/>
    </source>
</evidence>
<dbReference type="Pfam" id="PF00440">
    <property type="entry name" value="TetR_N"/>
    <property type="match status" value="1"/>
</dbReference>
<dbReference type="InterPro" id="IPR009057">
    <property type="entry name" value="Homeodomain-like_sf"/>
</dbReference>
<dbReference type="GO" id="GO:0000976">
    <property type="term" value="F:transcription cis-regulatory region binding"/>
    <property type="evidence" value="ECO:0007669"/>
    <property type="project" value="TreeGrafter"/>
</dbReference>
<dbReference type="InterPro" id="IPR001647">
    <property type="entry name" value="HTH_TetR"/>
</dbReference>
<reference evidence="4 5" key="1">
    <citation type="submission" date="2015-06" db="EMBL/GenBank/DDBJ databases">
        <title>Cloning and characterization of the uncialamcin biosynthetic gene cluster.</title>
        <authorList>
            <person name="Yan X."/>
            <person name="Huang T."/>
            <person name="Ge H."/>
            <person name="Shen B."/>
        </authorList>
    </citation>
    <scope>NUCLEOTIDE SEQUENCE [LARGE SCALE GENOMIC DNA]</scope>
    <source>
        <strain evidence="4 5">DCA2648</strain>
    </source>
</reference>
<organism evidence="4 5">
    <name type="scientific">Streptomyces uncialis</name>
    <dbReference type="NCBI Taxonomy" id="1048205"/>
    <lineage>
        <taxon>Bacteria</taxon>
        <taxon>Bacillati</taxon>
        <taxon>Actinomycetota</taxon>
        <taxon>Actinomycetes</taxon>
        <taxon>Kitasatosporales</taxon>
        <taxon>Streptomycetaceae</taxon>
        <taxon>Streptomyces</taxon>
    </lineage>
</organism>
<evidence type="ECO:0000259" key="3">
    <source>
        <dbReference type="PROSITE" id="PS50977"/>
    </source>
</evidence>
<dbReference type="EMBL" id="LFBV01000001">
    <property type="protein sequence ID" value="OKH95569.1"/>
    <property type="molecule type" value="Genomic_DNA"/>
</dbReference>
<dbReference type="RefSeq" id="WP_073782882.1">
    <property type="nucleotide sequence ID" value="NZ_JBITDR010000005.1"/>
</dbReference>
<comment type="caution">
    <text evidence="4">The sequence shown here is derived from an EMBL/GenBank/DDBJ whole genome shotgun (WGS) entry which is preliminary data.</text>
</comment>
<feature type="domain" description="HTH tetR-type" evidence="3">
    <location>
        <begin position="5"/>
        <end position="65"/>
    </location>
</feature>
<keyword evidence="5" id="KW-1185">Reference proteome</keyword>
<sequence>MRAPRTPRERWIEEGLRALAEAGPDAVRVEALAKRIGVTKGGFYGYFTDRDALLVAMLDTWERESTDEVVDRVEREGGDAKSKAHRAGTLTFSGDRLLPIDLAVRAWARRDEAVAERLRRVDNRRMDLVREVIGSFCADPMEVEARSLLAFCAAIGGHFLAADHGAFTREQVFHRAADLLLDRSPGEGDDPSPPGSV</sequence>
<evidence type="ECO:0000313" key="5">
    <source>
        <dbReference type="Proteomes" id="UP000186455"/>
    </source>
</evidence>
<dbReference type="InterPro" id="IPR050109">
    <property type="entry name" value="HTH-type_TetR-like_transc_reg"/>
</dbReference>
<dbReference type="PANTHER" id="PTHR30055:SF239">
    <property type="entry name" value="TRANSCRIPTIONAL REGULATORY PROTEIN"/>
    <property type="match status" value="1"/>
</dbReference>
<dbReference type="GO" id="GO:0003700">
    <property type="term" value="F:DNA-binding transcription factor activity"/>
    <property type="evidence" value="ECO:0007669"/>
    <property type="project" value="TreeGrafter"/>
</dbReference>
<protein>
    <submittedName>
        <fullName evidence="4">TetR family transcriptional regulator</fullName>
    </submittedName>
</protein>